<keyword evidence="2" id="KW-1185">Reference proteome</keyword>
<dbReference type="EnsemblMetazoa" id="AALFPA23_020625.R30456">
    <property type="protein sequence ID" value="AALFPA23_020625.P30456"/>
    <property type="gene ID" value="AALFPA23_020625"/>
</dbReference>
<organism evidence="1 2">
    <name type="scientific">Aedes albopictus</name>
    <name type="common">Asian tiger mosquito</name>
    <name type="synonym">Stegomyia albopicta</name>
    <dbReference type="NCBI Taxonomy" id="7160"/>
    <lineage>
        <taxon>Eukaryota</taxon>
        <taxon>Metazoa</taxon>
        <taxon>Ecdysozoa</taxon>
        <taxon>Arthropoda</taxon>
        <taxon>Hexapoda</taxon>
        <taxon>Insecta</taxon>
        <taxon>Pterygota</taxon>
        <taxon>Neoptera</taxon>
        <taxon>Endopterygota</taxon>
        <taxon>Diptera</taxon>
        <taxon>Nematocera</taxon>
        <taxon>Culicoidea</taxon>
        <taxon>Culicidae</taxon>
        <taxon>Culicinae</taxon>
        <taxon>Aedini</taxon>
        <taxon>Aedes</taxon>
        <taxon>Stegomyia</taxon>
    </lineage>
</organism>
<dbReference type="PANTHER" id="PTHR21163:SF0">
    <property type="entry name" value="GH08205P-RELATED"/>
    <property type="match status" value="1"/>
</dbReference>
<proteinExistence type="predicted"/>
<sequence length="291" mass="32704">MVVSNRSTDDVLRHDKCYTADNGVRYAMHARGLPVKTLISDRSYRECSAVAAGDGVQSGATSYMVGLINGIIAISLTGNKVISQTLNEKIFIILAVFGLGLASANLRSEMDEVIEPLKMEEVREIYNWWITHDAQVGEIYAFLQTEEANQAWVIMTTSNEEMQKISDWALERDVHIRDYMNDIAAMLGLTPIGPRALRNSAARSWTTMMEEIRAVQDLDGAKARAAEFIADPTSEFGELHRMIAAEHHSIHTTFEDPAVRRVTNQLRAFGVDIDGLVERIYDWFGWDHSEH</sequence>
<reference evidence="2" key="1">
    <citation type="journal article" date="2015" name="Proc. Natl. Acad. Sci. U.S.A.">
        <title>Genome sequence of the Asian Tiger mosquito, Aedes albopictus, reveals insights into its biology, genetics, and evolution.</title>
        <authorList>
            <person name="Chen X.G."/>
            <person name="Jiang X."/>
            <person name="Gu J."/>
            <person name="Xu M."/>
            <person name="Wu Y."/>
            <person name="Deng Y."/>
            <person name="Zhang C."/>
            <person name="Bonizzoni M."/>
            <person name="Dermauw W."/>
            <person name="Vontas J."/>
            <person name="Armbruster P."/>
            <person name="Huang X."/>
            <person name="Yang Y."/>
            <person name="Zhang H."/>
            <person name="He W."/>
            <person name="Peng H."/>
            <person name="Liu Y."/>
            <person name="Wu K."/>
            <person name="Chen J."/>
            <person name="Lirakis M."/>
            <person name="Topalis P."/>
            <person name="Van Leeuwen T."/>
            <person name="Hall A.B."/>
            <person name="Jiang X."/>
            <person name="Thorpe C."/>
            <person name="Mueller R.L."/>
            <person name="Sun C."/>
            <person name="Waterhouse R.M."/>
            <person name="Yan G."/>
            <person name="Tu Z.J."/>
            <person name="Fang X."/>
            <person name="James A.A."/>
        </authorList>
    </citation>
    <scope>NUCLEOTIDE SEQUENCE [LARGE SCALE GENOMIC DNA]</scope>
    <source>
        <strain evidence="2">Foshan</strain>
    </source>
</reference>
<dbReference type="InterPro" id="IPR010629">
    <property type="entry name" value="Ins_allergen"/>
</dbReference>
<dbReference type="Pfam" id="PF06757">
    <property type="entry name" value="Ins_allergen_rp"/>
    <property type="match status" value="1"/>
</dbReference>
<evidence type="ECO:0000313" key="1">
    <source>
        <dbReference type="EnsemblMetazoa" id="AALFPA23_020625.P30456"/>
    </source>
</evidence>
<dbReference type="GeneID" id="134288931"/>
<accession>A0ABM1ZQ91</accession>
<name>A0ABM1ZQ91_AEDAL</name>
<reference evidence="1" key="2">
    <citation type="submission" date="2025-05" db="UniProtKB">
        <authorList>
            <consortium name="EnsemblMetazoa"/>
        </authorList>
    </citation>
    <scope>IDENTIFICATION</scope>
    <source>
        <strain evidence="1">Foshan</strain>
    </source>
</reference>
<evidence type="ECO:0000313" key="2">
    <source>
        <dbReference type="Proteomes" id="UP000069940"/>
    </source>
</evidence>
<dbReference type="Proteomes" id="UP000069940">
    <property type="component" value="Unassembled WGS sequence"/>
</dbReference>
<dbReference type="RefSeq" id="XP_062710847.1">
    <property type="nucleotide sequence ID" value="XM_062854863.1"/>
</dbReference>
<protein>
    <submittedName>
        <fullName evidence="1">Uncharacterized protein</fullName>
    </submittedName>
</protein>
<dbReference type="PANTHER" id="PTHR21163">
    <property type="entry name" value="PROTEIN G12"/>
    <property type="match status" value="1"/>
</dbReference>